<protein>
    <recommendedName>
        <fullName evidence="2">Enoyl reductase (ER) domain-containing protein</fullName>
    </recommendedName>
</protein>
<dbReference type="STRING" id="1136497.SAMN04489752_0852"/>
<dbReference type="Proteomes" id="UP000199597">
    <property type="component" value="Chromosome I"/>
</dbReference>
<keyword evidence="1" id="KW-0560">Oxidoreductase</keyword>
<sequence length="352" mass="37540">MKNDLLLKGTASMTSNHRIRLNSRPVGAPTAENYLLDEVPVPSPGEGQVLLRTLYLSLDPYMRGRMSDAKSYAKPVEVGDVMVGATVSEVVESNAEGFAAGEIVLGYGGWQEYSVESTGHLRKIDPELAPISTHLGVLGMPGFTAYAGLLEIGQPKEGETVAVAAATGPVGSVVGQIAKIKGATAVGIAGGPDKVAHLRELGFDVALDHRAGNLKQELRESVPQGIDVYYENVGGAVFDAVLPRLNTFARVPVCGLVANYNLTKLPDGPDRSGALMGQVLTKSLLIRGFIQTEFAERLTPQFLTDMSGWLKEGKVRYREDIRPGLEKAPEYFNDLLTGGNFGKMVIAVGAES</sequence>
<evidence type="ECO:0000256" key="1">
    <source>
        <dbReference type="ARBA" id="ARBA00023002"/>
    </source>
</evidence>
<organism evidence="3 4">
    <name type="scientific">Brevibacterium siliguriense</name>
    <dbReference type="NCBI Taxonomy" id="1136497"/>
    <lineage>
        <taxon>Bacteria</taxon>
        <taxon>Bacillati</taxon>
        <taxon>Actinomycetota</taxon>
        <taxon>Actinomycetes</taxon>
        <taxon>Micrococcales</taxon>
        <taxon>Brevibacteriaceae</taxon>
        <taxon>Brevibacterium</taxon>
    </lineage>
</organism>
<dbReference type="InterPro" id="IPR045010">
    <property type="entry name" value="MDR_fam"/>
</dbReference>
<dbReference type="CDD" id="cd05288">
    <property type="entry name" value="PGDH"/>
    <property type="match status" value="1"/>
</dbReference>
<reference evidence="4" key="1">
    <citation type="submission" date="2016-10" db="EMBL/GenBank/DDBJ databases">
        <authorList>
            <person name="Varghese N."/>
            <person name="Submissions S."/>
        </authorList>
    </citation>
    <scope>NUCLEOTIDE SEQUENCE [LARGE SCALE GENOMIC DNA]</scope>
    <source>
        <strain evidence="4">DSM 23676</strain>
    </source>
</reference>
<evidence type="ECO:0000313" key="3">
    <source>
        <dbReference type="EMBL" id="SDS03972.1"/>
    </source>
</evidence>
<dbReference type="FunFam" id="3.40.50.720:FF:000121">
    <property type="entry name" value="Prostaglandin reductase 2"/>
    <property type="match status" value="1"/>
</dbReference>
<dbReference type="SUPFAM" id="SSF50129">
    <property type="entry name" value="GroES-like"/>
    <property type="match status" value="1"/>
</dbReference>
<dbReference type="GO" id="GO:0016628">
    <property type="term" value="F:oxidoreductase activity, acting on the CH-CH group of donors, NAD or NADP as acceptor"/>
    <property type="evidence" value="ECO:0007669"/>
    <property type="project" value="InterPro"/>
</dbReference>
<dbReference type="Pfam" id="PF16884">
    <property type="entry name" value="ADH_N_2"/>
    <property type="match status" value="1"/>
</dbReference>
<dbReference type="SUPFAM" id="SSF51735">
    <property type="entry name" value="NAD(P)-binding Rossmann-fold domains"/>
    <property type="match status" value="1"/>
</dbReference>
<accession>A0A1H1NYE2</accession>
<feature type="domain" description="Enoyl reductase (ER)" evidence="2">
    <location>
        <begin position="27"/>
        <end position="346"/>
    </location>
</feature>
<dbReference type="Pfam" id="PF00107">
    <property type="entry name" value="ADH_zinc_N"/>
    <property type="match status" value="1"/>
</dbReference>
<dbReference type="Gene3D" id="3.40.50.720">
    <property type="entry name" value="NAD(P)-binding Rossmann-like Domain"/>
    <property type="match status" value="1"/>
</dbReference>
<evidence type="ECO:0000313" key="4">
    <source>
        <dbReference type="Proteomes" id="UP000199597"/>
    </source>
</evidence>
<name>A0A1H1NYE2_9MICO</name>
<dbReference type="EMBL" id="LT629766">
    <property type="protein sequence ID" value="SDS03972.1"/>
    <property type="molecule type" value="Genomic_DNA"/>
</dbReference>
<gene>
    <name evidence="3" type="ORF">SAMN04489752_0852</name>
</gene>
<dbReference type="InterPro" id="IPR041694">
    <property type="entry name" value="ADH_N_2"/>
</dbReference>
<evidence type="ECO:0000259" key="2">
    <source>
        <dbReference type="SMART" id="SM00829"/>
    </source>
</evidence>
<dbReference type="SMART" id="SM00829">
    <property type="entry name" value="PKS_ER"/>
    <property type="match status" value="1"/>
</dbReference>
<dbReference type="InterPro" id="IPR013149">
    <property type="entry name" value="ADH-like_C"/>
</dbReference>
<proteinExistence type="predicted"/>
<dbReference type="AlphaFoldDB" id="A0A1H1NYE2"/>
<dbReference type="InterPro" id="IPR036291">
    <property type="entry name" value="NAD(P)-bd_dom_sf"/>
</dbReference>
<dbReference type="PANTHER" id="PTHR43205:SF7">
    <property type="entry name" value="PROSTAGLANDIN REDUCTASE 1"/>
    <property type="match status" value="1"/>
</dbReference>
<dbReference type="InterPro" id="IPR011032">
    <property type="entry name" value="GroES-like_sf"/>
</dbReference>
<dbReference type="Gene3D" id="3.90.180.10">
    <property type="entry name" value="Medium-chain alcohol dehydrogenases, catalytic domain"/>
    <property type="match status" value="1"/>
</dbReference>
<keyword evidence="4" id="KW-1185">Reference proteome</keyword>
<dbReference type="InterPro" id="IPR020843">
    <property type="entry name" value="ER"/>
</dbReference>
<dbReference type="PANTHER" id="PTHR43205">
    <property type="entry name" value="PROSTAGLANDIN REDUCTASE"/>
    <property type="match status" value="1"/>
</dbReference>